<dbReference type="InterPro" id="IPR005467">
    <property type="entry name" value="His_kinase_dom"/>
</dbReference>
<dbReference type="SUPFAM" id="SSF47384">
    <property type="entry name" value="Homodimeric domain of signal transducing histidine kinase"/>
    <property type="match status" value="1"/>
</dbReference>
<gene>
    <name evidence="9" type="ORF">PUN32_10720</name>
</gene>
<feature type="domain" description="Histidine kinase" evidence="7">
    <location>
        <begin position="468"/>
        <end position="683"/>
    </location>
</feature>
<dbReference type="PRINTS" id="PR00344">
    <property type="entry name" value="BCTRLSENSOR"/>
</dbReference>
<dbReference type="SMART" id="SM00388">
    <property type="entry name" value="HisKA"/>
    <property type="match status" value="1"/>
</dbReference>
<dbReference type="SUPFAM" id="SSF52172">
    <property type="entry name" value="CheY-like"/>
    <property type="match status" value="1"/>
</dbReference>
<keyword evidence="3 5" id="KW-0597">Phosphoprotein</keyword>
<feature type="transmembrane region" description="Helical" evidence="6">
    <location>
        <begin position="114"/>
        <end position="134"/>
    </location>
</feature>
<dbReference type="Pfam" id="PF00072">
    <property type="entry name" value="Response_reg"/>
    <property type="match status" value="1"/>
</dbReference>
<keyword evidence="10" id="KW-1185">Reference proteome</keyword>
<evidence type="ECO:0000256" key="5">
    <source>
        <dbReference type="PROSITE-ProRule" id="PRU00169"/>
    </source>
</evidence>
<dbReference type="CDD" id="cd17546">
    <property type="entry name" value="REC_hyHK_CKI1_RcsC-like"/>
    <property type="match status" value="1"/>
</dbReference>
<evidence type="ECO:0000256" key="6">
    <source>
        <dbReference type="SAM" id="Phobius"/>
    </source>
</evidence>
<proteinExistence type="predicted"/>
<dbReference type="NCBIfam" id="NF041945">
    <property type="entry name" value="LuxN_Vibrio"/>
    <property type="match status" value="1"/>
</dbReference>
<dbReference type="SMART" id="SM00387">
    <property type="entry name" value="HATPase_c"/>
    <property type="match status" value="1"/>
</dbReference>
<dbReference type="EMBL" id="JARBFT010000010">
    <property type="protein sequence ID" value="MDE1515484.1"/>
    <property type="molecule type" value="Genomic_DNA"/>
</dbReference>
<dbReference type="InterPro" id="IPR036890">
    <property type="entry name" value="HATPase_C_sf"/>
</dbReference>
<keyword evidence="9" id="KW-0808">Transferase</keyword>
<keyword evidence="6" id="KW-0472">Membrane</keyword>
<feature type="transmembrane region" description="Helical" evidence="6">
    <location>
        <begin position="194"/>
        <end position="218"/>
    </location>
</feature>
<dbReference type="Gene3D" id="3.40.50.2300">
    <property type="match status" value="1"/>
</dbReference>
<dbReference type="InterPro" id="IPR003594">
    <property type="entry name" value="HATPase_dom"/>
</dbReference>
<keyword evidence="4" id="KW-0378">Hydrolase</keyword>
<evidence type="ECO:0000256" key="3">
    <source>
        <dbReference type="ARBA" id="ARBA00022553"/>
    </source>
</evidence>
<comment type="catalytic activity">
    <reaction evidence="1">
        <text>ATP + protein L-histidine = ADP + protein N-phospho-L-histidine.</text>
        <dbReference type="EC" id="2.7.13.3"/>
    </reaction>
</comment>
<dbReference type="EC" id="2.7.13.3" evidence="2"/>
<keyword evidence="9" id="KW-0418">Kinase</keyword>
<feature type="transmembrane region" description="Helical" evidence="6">
    <location>
        <begin position="50"/>
        <end position="67"/>
    </location>
</feature>
<evidence type="ECO:0000259" key="7">
    <source>
        <dbReference type="PROSITE" id="PS50109"/>
    </source>
</evidence>
<feature type="transmembrane region" description="Helical" evidence="6">
    <location>
        <begin position="161"/>
        <end position="182"/>
    </location>
</feature>
<dbReference type="SMART" id="SM00448">
    <property type="entry name" value="REC"/>
    <property type="match status" value="1"/>
</dbReference>
<dbReference type="InterPro" id="IPR011006">
    <property type="entry name" value="CheY-like_superfamily"/>
</dbReference>
<dbReference type="InterPro" id="IPR004358">
    <property type="entry name" value="Sig_transdc_His_kin-like_C"/>
</dbReference>
<feature type="transmembrane region" description="Helical" evidence="6">
    <location>
        <begin position="79"/>
        <end position="102"/>
    </location>
</feature>
<evidence type="ECO:0000256" key="1">
    <source>
        <dbReference type="ARBA" id="ARBA00000085"/>
    </source>
</evidence>
<feature type="transmembrane region" description="Helical" evidence="6">
    <location>
        <begin position="254"/>
        <end position="275"/>
    </location>
</feature>
<dbReference type="InterPro" id="IPR003661">
    <property type="entry name" value="HisK_dim/P_dom"/>
</dbReference>
<dbReference type="GO" id="GO:0016301">
    <property type="term" value="F:kinase activity"/>
    <property type="evidence" value="ECO:0007669"/>
    <property type="project" value="UniProtKB-KW"/>
</dbReference>
<evidence type="ECO:0000256" key="4">
    <source>
        <dbReference type="ARBA" id="ARBA00022801"/>
    </source>
</evidence>
<dbReference type="Gene3D" id="3.30.565.10">
    <property type="entry name" value="Histidine kinase-like ATPase, C-terminal domain"/>
    <property type="match status" value="1"/>
</dbReference>
<dbReference type="Proteomes" id="UP001216189">
    <property type="component" value="Unassembled WGS sequence"/>
</dbReference>
<dbReference type="PANTHER" id="PTHR43547:SF2">
    <property type="entry name" value="HYBRID SIGNAL TRANSDUCTION HISTIDINE KINASE C"/>
    <property type="match status" value="1"/>
</dbReference>
<dbReference type="CDD" id="cd00082">
    <property type="entry name" value="HisKA"/>
    <property type="match status" value="1"/>
</dbReference>
<dbReference type="PROSITE" id="PS50109">
    <property type="entry name" value="HIS_KIN"/>
    <property type="match status" value="1"/>
</dbReference>
<dbReference type="PROSITE" id="PS50110">
    <property type="entry name" value="RESPONSE_REGULATORY"/>
    <property type="match status" value="1"/>
</dbReference>
<dbReference type="SUPFAM" id="SSF55874">
    <property type="entry name" value="ATPase domain of HSP90 chaperone/DNA topoisomerase II/histidine kinase"/>
    <property type="match status" value="1"/>
</dbReference>
<dbReference type="Pfam" id="PF02518">
    <property type="entry name" value="HATPase_c"/>
    <property type="match status" value="1"/>
</dbReference>
<sequence>MFNLRLEALIYAKAITLLATVAIVAVWLIYYCYRLKQKNEAIIGTHNMPYIAYSVCIVAWIASNAYFHTDLLPELGAAAGIFAAKFANLASFFAFAFAYYFSCQLAAEQRNGQVYRWQQAIFVSLSIYSLYINFTPGLTVEHVEISGPSQFVIEFGPHTPFFFIGLLSFVVLTLINLVAMRANGSKLTLAKTNYMILGILVFMLSTATIHLGMTYFMGDFSLTWLPPALSISEMMFVGYALLNSRFYSGKYLAYLGLNALLACAILAIPFGAIFIPLTDSYQWLVVLPICAVIGITWDLLYKRVSRYASLFIYRNQQTPVQQILALEEDFKRSIDDAMQRLGNLLQIPDDKLRLVNSNNNENFYENYLSSSQSVLVFDELSQQLDYNLATKGSIKALYDQMSANNTALVMPLFGQGKSVTHLLVSQHKINNQMFSNEEISALQTLLTRVQSTIEADRRIRQSRALAHSIAHEMRNPLAQVQLHFEIVKQHINHQAPTPQIKQDIENGLIAIQRGRQLIDIILREVSDSSPEHEPIAMTSIHQAVGQAVSRYGFENEQIIERIHLPQQADFVANLNETLFNFVIFNLIRNATYYFDAYPNSQIEITTHIGAYENVLIFRDSGPGIDESISHKIFDDFFSYQKRGGSGLGLGYCQRVMRSFGGRIECNSKLGEFTEFHLFFPIVPNAPSAESLRSAYCNDWPQNQTNTEYQTETTPQPIPINRQVPTVLIVDDKQVQRALVQMYLQQLGVNCLQANNGQNAIEIFKAHQIDLILMDVQMPVMNGFDASQVIKFHSPDTPIIALSGESGERELEMINQLMDGRLEKPTSLQALRELLNHWLDKNQSDKISPRADQSIFTSSLT</sequence>
<evidence type="ECO:0000256" key="2">
    <source>
        <dbReference type="ARBA" id="ARBA00012438"/>
    </source>
</evidence>
<evidence type="ECO:0000259" key="8">
    <source>
        <dbReference type="PROSITE" id="PS50110"/>
    </source>
</evidence>
<dbReference type="RefSeq" id="WP_274723096.1">
    <property type="nucleotide sequence ID" value="NZ_JARBFT010000010.1"/>
</dbReference>
<accession>A0ABT5V1E8</accession>
<organism evidence="9 10">
    <name type="scientific">Vibrio chanodichtyis</name>
    <dbReference type="NCBI Taxonomy" id="3027932"/>
    <lineage>
        <taxon>Bacteria</taxon>
        <taxon>Pseudomonadati</taxon>
        <taxon>Pseudomonadota</taxon>
        <taxon>Gammaproteobacteria</taxon>
        <taxon>Vibrionales</taxon>
        <taxon>Vibrionaceae</taxon>
        <taxon>Vibrio</taxon>
    </lineage>
</organism>
<keyword evidence="6" id="KW-0812">Transmembrane</keyword>
<dbReference type="InterPro" id="IPR001789">
    <property type="entry name" value="Sig_transdc_resp-reg_receiver"/>
</dbReference>
<comment type="caution">
    <text evidence="9">The sequence shown here is derived from an EMBL/GenBank/DDBJ whole genome shotgun (WGS) entry which is preliminary data.</text>
</comment>
<evidence type="ECO:0000313" key="9">
    <source>
        <dbReference type="EMBL" id="MDE1515484.1"/>
    </source>
</evidence>
<dbReference type="PANTHER" id="PTHR43547">
    <property type="entry name" value="TWO-COMPONENT HISTIDINE KINASE"/>
    <property type="match status" value="1"/>
</dbReference>
<keyword evidence="6" id="KW-1133">Transmembrane helix</keyword>
<protein>
    <recommendedName>
        <fullName evidence="2">histidine kinase</fullName>
        <ecNumber evidence="2">2.7.13.3</ecNumber>
    </recommendedName>
</protein>
<feature type="transmembrane region" description="Helical" evidence="6">
    <location>
        <begin position="12"/>
        <end position="30"/>
    </location>
</feature>
<feature type="transmembrane region" description="Helical" evidence="6">
    <location>
        <begin position="224"/>
        <end position="242"/>
    </location>
</feature>
<feature type="modified residue" description="4-aspartylphosphate" evidence="5">
    <location>
        <position position="774"/>
    </location>
</feature>
<name>A0ABT5V1E8_9VIBR</name>
<dbReference type="InterPro" id="IPR036097">
    <property type="entry name" value="HisK_dim/P_sf"/>
</dbReference>
<evidence type="ECO:0000313" key="10">
    <source>
        <dbReference type="Proteomes" id="UP001216189"/>
    </source>
</evidence>
<feature type="domain" description="Response regulatory" evidence="8">
    <location>
        <begin position="725"/>
        <end position="838"/>
    </location>
</feature>
<reference evidence="9 10" key="1">
    <citation type="submission" date="2023-02" db="EMBL/GenBank/DDBJ databases">
        <title>Vibrio intestini sp. nov., a close relative of Vibrio cholerae isolated from the intestine of Healthy Culter dabryi.</title>
        <authorList>
            <person name="Wu N."/>
        </authorList>
    </citation>
    <scope>NUCLEOTIDE SEQUENCE [LARGE SCALE GENOMIC DNA]</scope>
    <source>
        <strain evidence="9 10">DSL-7</strain>
    </source>
</reference>